<comment type="caution">
    <text evidence="2">The sequence shown here is derived from an EMBL/GenBank/DDBJ whole genome shotgun (WGS) entry which is preliminary data.</text>
</comment>
<dbReference type="SUPFAM" id="SSF55961">
    <property type="entry name" value="Bet v1-like"/>
    <property type="match status" value="2"/>
</dbReference>
<reference evidence="2" key="1">
    <citation type="submission" date="2023-06" db="EMBL/GenBank/DDBJ databases">
        <title>Genome-scale phylogeny and comparative genomics of the fungal order Sordariales.</title>
        <authorList>
            <consortium name="Lawrence Berkeley National Laboratory"/>
            <person name="Hensen N."/>
            <person name="Bonometti L."/>
            <person name="Westerberg I."/>
            <person name="Brannstrom I.O."/>
            <person name="Guillou S."/>
            <person name="Cros-Aarteil S."/>
            <person name="Calhoun S."/>
            <person name="Haridas S."/>
            <person name="Kuo A."/>
            <person name="Mondo S."/>
            <person name="Pangilinan J."/>
            <person name="Riley R."/>
            <person name="Labutti K."/>
            <person name="Andreopoulos B."/>
            <person name="Lipzen A."/>
            <person name="Chen C."/>
            <person name="Yanf M."/>
            <person name="Daum C."/>
            <person name="Ng V."/>
            <person name="Clum A."/>
            <person name="Steindorff A."/>
            <person name="Ohm R."/>
            <person name="Martin F."/>
            <person name="Silar P."/>
            <person name="Natvig D."/>
            <person name="Lalanne C."/>
            <person name="Gautier V."/>
            <person name="Ament-Velasquez S.L."/>
            <person name="Kruys A."/>
            <person name="Hutchinson M.I."/>
            <person name="Powell A.J."/>
            <person name="Barry K."/>
            <person name="Miller A.N."/>
            <person name="Grigoriev I.V."/>
            <person name="Debuchy R."/>
            <person name="Gladieux P."/>
            <person name="Thoren M.H."/>
            <person name="Johannesson H."/>
        </authorList>
    </citation>
    <scope>NUCLEOTIDE SEQUENCE</scope>
    <source>
        <strain evidence="2">8032-3</strain>
    </source>
</reference>
<dbReference type="Proteomes" id="UP001244011">
    <property type="component" value="Unassembled WGS sequence"/>
</dbReference>
<dbReference type="InterPro" id="IPR023393">
    <property type="entry name" value="START-like_dom_sf"/>
</dbReference>
<feature type="compositionally biased region" description="Pro residues" evidence="1">
    <location>
        <begin position="10"/>
        <end position="20"/>
    </location>
</feature>
<feature type="region of interest" description="Disordered" evidence="1">
    <location>
        <begin position="1"/>
        <end position="25"/>
    </location>
</feature>
<dbReference type="GeneID" id="85313006"/>
<evidence type="ECO:0000313" key="2">
    <source>
        <dbReference type="EMBL" id="KAK1768909.1"/>
    </source>
</evidence>
<dbReference type="Gene3D" id="3.30.530.20">
    <property type="match status" value="1"/>
</dbReference>
<evidence type="ECO:0008006" key="4">
    <source>
        <dbReference type="Google" id="ProtNLM"/>
    </source>
</evidence>
<dbReference type="AlphaFoldDB" id="A0AAJ0C2F7"/>
<feature type="compositionally biased region" description="Gly residues" evidence="1">
    <location>
        <begin position="124"/>
        <end position="138"/>
    </location>
</feature>
<dbReference type="PROSITE" id="PS51257">
    <property type="entry name" value="PROKAR_LIPOPROTEIN"/>
    <property type="match status" value="1"/>
</dbReference>
<dbReference type="CDD" id="cd07822">
    <property type="entry name" value="SRPBCC_4"/>
    <property type="match status" value="1"/>
</dbReference>
<evidence type="ECO:0000313" key="3">
    <source>
        <dbReference type="Proteomes" id="UP001244011"/>
    </source>
</evidence>
<accession>A0AAJ0C2F7</accession>
<organism evidence="2 3">
    <name type="scientific">Phialemonium atrogriseum</name>
    <dbReference type="NCBI Taxonomy" id="1093897"/>
    <lineage>
        <taxon>Eukaryota</taxon>
        <taxon>Fungi</taxon>
        <taxon>Dikarya</taxon>
        <taxon>Ascomycota</taxon>
        <taxon>Pezizomycotina</taxon>
        <taxon>Sordariomycetes</taxon>
        <taxon>Sordariomycetidae</taxon>
        <taxon>Cephalothecales</taxon>
        <taxon>Cephalothecaceae</taxon>
        <taxon>Phialemonium</taxon>
    </lineage>
</organism>
<name>A0AAJ0C2F7_9PEZI</name>
<sequence>MTQSTRPHQPAHPTPTPTHGPPGTGSFTVACRARISAPPSRCLAVVLDAASYPLWSRFCRSCAVEGGEGGGGMGPPGEMLLALGSRFVFDVHMDLAEEAGEGDAGGGAVTGRATPLEVSVLEAVGGGEGDGGGAGTGGRGEEGTGRGGGGGSGGERRGWRVAWKTRGMPSFVLRSERVQEFLEAAEDGNATDYVCWETFYGMLAPVVRLAVGPKLERGFGAWMDDLKARAETLHSRRGEESENDAKREMV</sequence>
<feature type="region of interest" description="Disordered" evidence="1">
    <location>
        <begin position="124"/>
        <end position="157"/>
    </location>
</feature>
<dbReference type="RefSeq" id="XP_060285122.1">
    <property type="nucleotide sequence ID" value="XM_060429819.1"/>
</dbReference>
<protein>
    <recommendedName>
        <fullName evidence="4">Coenzyme Q-binding protein COQ10 START domain-containing protein</fullName>
    </recommendedName>
</protein>
<gene>
    <name evidence="2" type="ORF">QBC33DRAFT_557673</name>
</gene>
<dbReference type="EMBL" id="MU839004">
    <property type="protein sequence ID" value="KAK1768909.1"/>
    <property type="molecule type" value="Genomic_DNA"/>
</dbReference>
<keyword evidence="3" id="KW-1185">Reference proteome</keyword>
<proteinExistence type="predicted"/>
<evidence type="ECO:0000256" key="1">
    <source>
        <dbReference type="SAM" id="MobiDB-lite"/>
    </source>
</evidence>